<proteinExistence type="predicted"/>
<protein>
    <recommendedName>
        <fullName evidence="3">DUF637 domain-containing protein</fullName>
    </recommendedName>
</protein>
<name>A0ABY2ZGA0_9GAMM</name>
<dbReference type="Proteomes" id="UP000316142">
    <property type="component" value="Unassembled WGS sequence"/>
</dbReference>
<evidence type="ECO:0008006" key="3">
    <source>
        <dbReference type="Google" id="ProtNLM"/>
    </source>
</evidence>
<evidence type="ECO:0000313" key="1">
    <source>
        <dbReference type="EMBL" id="TPV33551.1"/>
    </source>
</evidence>
<dbReference type="RefSeq" id="WP_140922902.1">
    <property type="nucleotide sequence ID" value="NZ_CP122311.1"/>
</dbReference>
<keyword evidence="2" id="KW-1185">Reference proteome</keyword>
<accession>A0ABY2ZGA0</accession>
<gene>
    <name evidence="1" type="ORF">FJW00_01380</name>
</gene>
<sequence length="112" mass="11495">MIDSSGSGAALQLSTSAVTAKVQNLSGGNVAQLISGASAPYLAEKIEALITDANGKVNTEADLMAHAVLGAEISYAAGYVAQSRASGAVMGEYIAQQLYAGVKCDDLREEQW</sequence>
<comment type="caution">
    <text evidence="1">The sequence shown here is derived from an EMBL/GenBank/DDBJ whole genome shotgun (WGS) entry which is preliminary data.</text>
</comment>
<reference evidence="1 2" key="1">
    <citation type="submission" date="2019-06" db="EMBL/GenBank/DDBJ databases">
        <title>Taxogenomics and systematics of the genus Pantoea.</title>
        <authorList>
            <person name="Tambong J.T."/>
        </authorList>
    </citation>
    <scope>NUCLEOTIDE SEQUENCE [LARGE SCALE GENOMIC DNA]</scope>
    <source>
        <strain evidence="1 2">LMG 2558</strain>
    </source>
</reference>
<organism evidence="1 2">
    <name type="scientific">Pantoea anthophila</name>
    <dbReference type="NCBI Taxonomy" id="470931"/>
    <lineage>
        <taxon>Bacteria</taxon>
        <taxon>Pseudomonadati</taxon>
        <taxon>Pseudomonadota</taxon>
        <taxon>Gammaproteobacteria</taxon>
        <taxon>Enterobacterales</taxon>
        <taxon>Erwiniaceae</taxon>
        <taxon>Pantoea</taxon>
    </lineage>
</organism>
<evidence type="ECO:0000313" key="2">
    <source>
        <dbReference type="Proteomes" id="UP000316142"/>
    </source>
</evidence>
<dbReference type="EMBL" id="VHIZ01000011">
    <property type="protein sequence ID" value="TPV33551.1"/>
    <property type="molecule type" value="Genomic_DNA"/>
</dbReference>